<dbReference type="AlphaFoldDB" id="A0A8H6HIY0"/>
<keyword evidence="2" id="KW-0732">Signal</keyword>
<dbReference type="Proteomes" id="UP000521943">
    <property type="component" value="Unassembled WGS sequence"/>
</dbReference>
<evidence type="ECO:0000313" key="3">
    <source>
        <dbReference type="EMBL" id="KAF6746648.1"/>
    </source>
</evidence>
<proteinExistence type="predicted"/>
<evidence type="ECO:0000256" key="2">
    <source>
        <dbReference type="SAM" id="SignalP"/>
    </source>
</evidence>
<evidence type="ECO:0000313" key="4">
    <source>
        <dbReference type="Proteomes" id="UP000521943"/>
    </source>
</evidence>
<gene>
    <name evidence="3" type="ORF">DFP72DRAFT_855185</name>
</gene>
<feature type="chain" id="PRO_5034517651" evidence="2">
    <location>
        <begin position="23"/>
        <end position="599"/>
    </location>
</feature>
<accession>A0A8H6HIY0</accession>
<evidence type="ECO:0000256" key="1">
    <source>
        <dbReference type="SAM" id="MobiDB-lite"/>
    </source>
</evidence>
<protein>
    <submittedName>
        <fullName evidence="3">Uncharacterized protein</fullName>
    </submittedName>
</protein>
<feature type="signal peptide" evidence="2">
    <location>
        <begin position="1"/>
        <end position="22"/>
    </location>
</feature>
<reference evidence="3 4" key="1">
    <citation type="submission" date="2020-07" db="EMBL/GenBank/DDBJ databases">
        <title>Comparative genomics of pyrophilous fungi reveals a link between fire events and developmental genes.</title>
        <authorList>
            <consortium name="DOE Joint Genome Institute"/>
            <person name="Steindorff A.S."/>
            <person name="Carver A."/>
            <person name="Calhoun S."/>
            <person name="Stillman K."/>
            <person name="Liu H."/>
            <person name="Lipzen A."/>
            <person name="Pangilinan J."/>
            <person name="Labutti K."/>
            <person name="Bruns T.D."/>
            <person name="Grigoriev I.V."/>
        </authorList>
    </citation>
    <scope>NUCLEOTIDE SEQUENCE [LARGE SCALE GENOMIC DNA]</scope>
    <source>
        <strain evidence="3 4">CBS 144469</strain>
    </source>
</reference>
<sequence>MFMLPALPQFVLLIAFPPHRVASPLRRNALLHTRVCGSPSSTLSESALWLAHCTSFTALPAPILTQDRQLYVPLQTGCFWVLNPYCKARRAPESALSVPFQPTLREFLEEAVTVHHRRSFQDDAVRLEARAPDIQVTVHRLDEDDRRDRVIGPYNYPPSTRLVVIARTVAQSWDIPDHPAYVILRYNNGPALNQEKTLQELGITGPSAVLVARHNDGRRGLRMLTPGTRDVLRMRMYTGAGSLGRGMAKGTRDTYRIDVGKVRPSTKARRVYRHPTKTNKYTTQGESVEPIIHTANILRAPRGGDPEAKLSRPQPRHPGSVIHNAKIASTETNCSLTLPTRQSTAPSGVYCLPQLKTAVQGTTNATLQIAAPLSGERHPQRRPRIHPARPSIDPGHATAQYGRREFSGQRVYLGQLCAWTGANDHLSMRADRGMVRARNIPFDRHTQMGWMAWASPSYRRPFTDSDWISTRTYSMSLRLSRPPLALRKSATVFQSEIQGTECKMDRRVPIHFTPRRYLRGIADAKGGDGIKFGFRGARGDAGLSGLHHGIVNGIIEAKRGTRNMGSQSAGLGTLWWPVDMLAQRPVCVSSVAGIGDPKR</sequence>
<dbReference type="EMBL" id="JACGCI010000090">
    <property type="protein sequence ID" value="KAF6746648.1"/>
    <property type="molecule type" value="Genomic_DNA"/>
</dbReference>
<name>A0A8H6HIY0_9AGAR</name>
<keyword evidence="4" id="KW-1185">Reference proteome</keyword>
<organism evidence="3 4">
    <name type="scientific">Ephemerocybe angulata</name>
    <dbReference type="NCBI Taxonomy" id="980116"/>
    <lineage>
        <taxon>Eukaryota</taxon>
        <taxon>Fungi</taxon>
        <taxon>Dikarya</taxon>
        <taxon>Basidiomycota</taxon>
        <taxon>Agaricomycotina</taxon>
        <taxon>Agaricomycetes</taxon>
        <taxon>Agaricomycetidae</taxon>
        <taxon>Agaricales</taxon>
        <taxon>Agaricineae</taxon>
        <taxon>Psathyrellaceae</taxon>
        <taxon>Ephemerocybe</taxon>
    </lineage>
</organism>
<feature type="region of interest" description="Disordered" evidence="1">
    <location>
        <begin position="374"/>
        <end position="398"/>
    </location>
</feature>
<comment type="caution">
    <text evidence="3">The sequence shown here is derived from an EMBL/GenBank/DDBJ whole genome shotgun (WGS) entry which is preliminary data.</text>
</comment>